<keyword evidence="4" id="KW-0862">Zinc</keyword>
<protein>
    <recommendedName>
        <fullName evidence="6">C2H2-type domain-containing protein</fullName>
    </recommendedName>
</protein>
<dbReference type="PROSITE" id="PS50157">
    <property type="entry name" value="ZINC_FINGER_C2H2_2"/>
    <property type="match status" value="2"/>
</dbReference>
<dbReference type="OrthoDB" id="8117402at2759"/>
<dbReference type="Gene3D" id="3.30.160.60">
    <property type="entry name" value="Classic Zinc Finger"/>
    <property type="match status" value="3"/>
</dbReference>
<proteinExistence type="predicted"/>
<keyword evidence="2" id="KW-0677">Repeat</keyword>
<dbReference type="SUPFAM" id="SSF57667">
    <property type="entry name" value="beta-beta-alpha zinc fingers"/>
    <property type="match status" value="1"/>
</dbReference>
<gene>
    <name evidence="7" type="ORF">B9Z19DRAFT_1121633</name>
</gene>
<evidence type="ECO:0000256" key="2">
    <source>
        <dbReference type="ARBA" id="ARBA00022737"/>
    </source>
</evidence>
<dbReference type="PANTHER" id="PTHR24409">
    <property type="entry name" value="ZINC FINGER PROTEIN 142"/>
    <property type="match status" value="1"/>
</dbReference>
<comment type="caution">
    <text evidence="7">The sequence shown here is derived from an EMBL/GenBank/DDBJ whole genome shotgun (WGS) entry which is preliminary data.</text>
</comment>
<accession>A0A2T7A299</accession>
<dbReference type="GO" id="GO:0000981">
    <property type="term" value="F:DNA-binding transcription factor activity, RNA polymerase II-specific"/>
    <property type="evidence" value="ECO:0007669"/>
    <property type="project" value="TreeGrafter"/>
</dbReference>
<keyword evidence="8" id="KW-1185">Reference proteome</keyword>
<dbReference type="InterPro" id="IPR036236">
    <property type="entry name" value="Znf_C2H2_sf"/>
</dbReference>
<dbReference type="GO" id="GO:0005634">
    <property type="term" value="C:nucleus"/>
    <property type="evidence" value="ECO:0007669"/>
    <property type="project" value="TreeGrafter"/>
</dbReference>
<dbReference type="Proteomes" id="UP000244722">
    <property type="component" value="Unassembled WGS sequence"/>
</dbReference>
<sequence>MSAAYSLARDGILSGETGDGFNCEKCDFKFSGAGALHYHKLRGNSETDARKHFYCGKCRIDFQDEAELKRHLMESSEHAVCRECSQDFHNLEALELHSQQVHLRKPANTHPCPGCDVMFSSISAATQHIESGQCQGNLTAADFRNLINHENNPLAKKGLPADLLAGTTSTHTWRSGIIPSRVKAALADTPDGFKPEELVPKDFVSVLDHALPAKPDPSPKENMGNYWNEMAEAYVCPRPMCRKKFRLATALKAHLESITHDKKSFRCPSCFSCFASSSALIQHAESETCKVKGTPAYNQLIKGATGGLVDGDKKPEYKTGW</sequence>
<dbReference type="AlphaFoldDB" id="A0A2T7A299"/>
<feature type="domain" description="C2H2-type" evidence="6">
    <location>
        <begin position="234"/>
        <end position="265"/>
    </location>
</feature>
<dbReference type="GO" id="GO:0008270">
    <property type="term" value="F:zinc ion binding"/>
    <property type="evidence" value="ECO:0007669"/>
    <property type="project" value="UniProtKB-KW"/>
</dbReference>
<evidence type="ECO:0000256" key="4">
    <source>
        <dbReference type="ARBA" id="ARBA00022833"/>
    </source>
</evidence>
<dbReference type="InterPro" id="IPR013087">
    <property type="entry name" value="Znf_C2H2_type"/>
</dbReference>
<dbReference type="PROSITE" id="PS00028">
    <property type="entry name" value="ZINC_FINGER_C2H2_1"/>
    <property type="match status" value="2"/>
</dbReference>
<dbReference type="STRING" id="42251.A0A2T7A299"/>
<feature type="domain" description="C2H2-type" evidence="6">
    <location>
        <begin position="79"/>
        <end position="107"/>
    </location>
</feature>
<keyword evidence="1" id="KW-0479">Metal-binding</keyword>
<dbReference type="GO" id="GO:0000977">
    <property type="term" value="F:RNA polymerase II transcription regulatory region sequence-specific DNA binding"/>
    <property type="evidence" value="ECO:0007669"/>
    <property type="project" value="TreeGrafter"/>
</dbReference>
<evidence type="ECO:0000313" key="8">
    <source>
        <dbReference type="Proteomes" id="UP000244722"/>
    </source>
</evidence>
<reference evidence="7 8" key="1">
    <citation type="submission" date="2017-04" db="EMBL/GenBank/DDBJ databases">
        <title>Draft genome sequence of Tuber borchii Vittad., a whitish edible truffle.</title>
        <authorList>
            <consortium name="DOE Joint Genome Institute"/>
            <person name="Murat C."/>
            <person name="Kuo A."/>
            <person name="Barry K.W."/>
            <person name="Clum A."/>
            <person name="Dockter R.B."/>
            <person name="Fauchery L."/>
            <person name="Iotti M."/>
            <person name="Kohler A."/>
            <person name="Labutti K."/>
            <person name="Lindquist E.A."/>
            <person name="Lipzen A."/>
            <person name="Ohm R.A."/>
            <person name="Wang M."/>
            <person name="Grigoriev I.V."/>
            <person name="Zambonelli A."/>
            <person name="Martin F.M."/>
        </authorList>
    </citation>
    <scope>NUCLEOTIDE SEQUENCE [LARGE SCALE GENOMIC DNA]</scope>
    <source>
        <strain evidence="7 8">Tbo3840</strain>
    </source>
</reference>
<evidence type="ECO:0000256" key="3">
    <source>
        <dbReference type="ARBA" id="ARBA00022771"/>
    </source>
</evidence>
<dbReference type="EMBL" id="NESQ01000038">
    <property type="protein sequence ID" value="PUU81859.1"/>
    <property type="molecule type" value="Genomic_DNA"/>
</dbReference>
<organism evidence="7 8">
    <name type="scientific">Tuber borchii</name>
    <name type="common">White truffle</name>
    <dbReference type="NCBI Taxonomy" id="42251"/>
    <lineage>
        <taxon>Eukaryota</taxon>
        <taxon>Fungi</taxon>
        <taxon>Dikarya</taxon>
        <taxon>Ascomycota</taxon>
        <taxon>Pezizomycotina</taxon>
        <taxon>Pezizomycetes</taxon>
        <taxon>Pezizales</taxon>
        <taxon>Tuberaceae</taxon>
        <taxon>Tuber</taxon>
    </lineage>
</organism>
<name>A0A2T7A299_TUBBO</name>
<dbReference type="SMART" id="SM00355">
    <property type="entry name" value="ZnF_C2H2"/>
    <property type="match status" value="6"/>
</dbReference>
<dbReference type="PANTHER" id="PTHR24409:SF295">
    <property type="entry name" value="AZ2-RELATED"/>
    <property type="match status" value="1"/>
</dbReference>
<evidence type="ECO:0000313" key="7">
    <source>
        <dbReference type="EMBL" id="PUU81859.1"/>
    </source>
</evidence>
<evidence type="ECO:0000256" key="1">
    <source>
        <dbReference type="ARBA" id="ARBA00022723"/>
    </source>
</evidence>
<keyword evidence="3 5" id="KW-0863">Zinc-finger</keyword>
<evidence type="ECO:0000256" key="5">
    <source>
        <dbReference type="PROSITE-ProRule" id="PRU00042"/>
    </source>
</evidence>
<evidence type="ECO:0000259" key="6">
    <source>
        <dbReference type="PROSITE" id="PS50157"/>
    </source>
</evidence>